<dbReference type="OrthoDB" id="10249419at2759"/>
<dbReference type="RefSeq" id="XP_028470503.1">
    <property type="nucleotide sequence ID" value="XM_028607284.1"/>
</dbReference>
<evidence type="ECO:0000313" key="2">
    <source>
        <dbReference type="EMBL" id="ROT42697.1"/>
    </source>
</evidence>
<feature type="compositionally biased region" description="Polar residues" evidence="1">
    <location>
        <begin position="418"/>
        <end position="428"/>
    </location>
</feature>
<dbReference type="PANTHER" id="PTHR35006:SF3">
    <property type="entry name" value="GLYOXALASE FAMILY PROTEIN (AFU_ORTHOLOGUE AFUA_3G06020)"/>
    <property type="match status" value="1"/>
</dbReference>
<sequence>MVAFFEVSHLPSSVSFYSAVFQPLGLFYISTEGTGSPNTQHSAKGRAIQSQPTITYGTSAPSKAVFQIREVPTPKRSHATLSASSSQAVADFEAFAIRAHPASIKLPHQFPEVISTFGGSDSDRTRIRDLDGNIMDVVHLPSSHQSVRYGDGASNSGIPTTESHRDDASRILDWNYDVALSEHHHDPARSATGGPTSTWAKQPGPVPDKEYTVLRRSVTTSILEQPHRENGDSGLSSTTIVGALLGAAAGAAAGAALTYSLVKAERERAPRQEQEVMSVQRRATFPDGMSMTAPADGRYVEVERTVERIRYPESYAPLADHQQPSRQLPQYTPADNALTSGTANDYCYEDPHGHQSWQVNATGTGSVYSGMDGLQSAGAPLMIMDAEQHSTIGSSRHSTVRQPSVHGTVYETDRESFVSAQSKRSVSTIRGPPPPTVETELSMRSRAPSMAPSRAPSMAPSMAPSRAPSMAPSRAPSMDPQQGSQYGPQQDPQQGSQHGP</sequence>
<dbReference type="Gene3D" id="3.10.180.10">
    <property type="entry name" value="2,3-Dihydroxybiphenyl 1,2-Dioxygenase, domain 1"/>
    <property type="match status" value="1"/>
</dbReference>
<proteinExistence type="predicted"/>
<organism evidence="2 3">
    <name type="scientific">Sodiomyces alkalinus (strain CBS 110278 / VKM F-3762 / F11)</name>
    <name type="common">Alkaliphilic filamentous fungus</name>
    <dbReference type="NCBI Taxonomy" id="1314773"/>
    <lineage>
        <taxon>Eukaryota</taxon>
        <taxon>Fungi</taxon>
        <taxon>Dikarya</taxon>
        <taxon>Ascomycota</taxon>
        <taxon>Pezizomycotina</taxon>
        <taxon>Sordariomycetes</taxon>
        <taxon>Hypocreomycetidae</taxon>
        <taxon>Glomerellales</taxon>
        <taxon>Plectosphaerellaceae</taxon>
        <taxon>Sodiomyces</taxon>
    </lineage>
</organism>
<dbReference type="Proteomes" id="UP000272025">
    <property type="component" value="Unassembled WGS sequence"/>
</dbReference>
<name>A0A3N2Q7P0_SODAK</name>
<protein>
    <recommendedName>
        <fullName evidence="4">VOC domain-containing protein</fullName>
    </recommendedName>
</protein>
<dbReference type="PANTHER" id="PTHR35006">
    <property type="entry name" value="GLYOXALASE FAMILY PROTEIN (AFU_ORTHOLOGUE AFUA_5G14830)"/>
    <property type="match status" value="1"/>
</dbReference>
<dbReference type="AlphaFoldDB" id="A0A3N2Q7P0"/>
<dbReference type="EMBL" id="ML119051">
    <property type="protein sequence ID" value="ROT42697.1"/>
    <property type="molecule type" value="Genomic_DNA"/>
</dbReference>
<feature type="region of interest" description="Disordered" evidence="1">
    <location>
        <begin position="185"/>
        <end position="210"/>
    </location>
</feature>
<gene>
    <name evidence="2" type="ORF">SODALDRAFT_21208</name>
</gene>
<feature type="region of interest" description="Disordered" evidence="1">
    <location>
        <begin position="145"/>
        <end position="166"/>
    </location>
</feature>
<dbReference type="GeneID" id="39575762"/>
<dbReference type="InterPro" id="IPR029068">
    <property type="entry name" value="Glyas_Bleomycin-R_OHBP_Dase"/>
</dbReference>
<evidence type="ECO:0008006" key="4">
    <source>
        <dbReference type="Google" id="ProtNLM"/>
    </source>
</evidence>
<accession>A0A3N2Q7P0</accession>
<feature type="compositionally biased region" description="Polar residues" evidence="1">
    <location>
        <begin position="479"/>
        <end position="500"/>
    </location>
</feature>
<dbReference type="STRING" id="1314773.A0A3N2Q7P0"/>
<evidence type="ECO:0000313" key="3">
    <source>
        <dbReference type="Proteomes" id="UP000272025"/>
    </source>
</evidence>
<evidence type="ECO:0000256" key="1">
    <source>
        <dbReference type="SAM" id="MobiDB-lite"/>
    </source>
</evidence>
<keyword evidence="3" id="KW-1185">Reference proteome</keyword>
<feature type="region of interest" description="Disordered" evidence="1">
    <location>
        <begin position="412"/>
        <end position="500"/>
    </location>
</feature>
<reference evidence="2 3" key="1">
    <citation type="journal article" date="2018" name="Mol. Ecol.">
        <title>The obligate alkalophilic soda-lake fungus Sodiomyces alkalinus has shifted to a protein diet.</title>
        <authorList>
            <person name="Grum-Grzhimaylo A.A."/>
            <person name="Falkoski D.L."/>
            <person name="van den Heuvel J."/>
            <person name="Valero-Jimenez C.A."/>
            <person name="Min B."/>
            <person name="Choi I.G."/>
            <person name="Lipzen A."/>
            <person name="Daum C.G."/>
            <person name="Aanen D.K."/>
            <person name="Tsang A."/>
            <person name="Henrissat B."/>
            <person name="Bilanenko E.N."/>
            <person name="de Vries R.P."/>
            <person name="van Kan J.A.L."/>
            <person name="Grigoriev I.V."/>
            <person name="Debets A.J.M."/>
        </authorList>
    </citation>
    <scope>NUCLEOTIDE SEQUENCE [LARGE SCALE GENOMIC DNA]</scope>
    <source>
        <strain evidence="2 3">F11</strain>
    </source>
</reference>